<feature type="compositionally biased region" description="Polar residues" evidence="1">
    <location>
        <begin position="48"/>
        <end position="77"/>
    </location>
</feature>
<feature type="non-terminal residue" evidence="2">
    <location>
        <position position="93"/>
    </location>
</feature>
<keyword evidence="3" id="KW-1185">Reference proteome</keyword>
<gene>
    <name evidence="2" type="ORF">Taro_021870</name>
</gene>
<dbReference type="EMBL" id="NMUH01001136">
    <property type="protein sequence ID" value="MQL89299.1"/>
    <property type="molecule type" value="Genomic_DNA"/>
</dbReference>
<organism evidence="2 3">
    <name type="scientific">Colocasia esculenta</name>
    <name type="common">Wild taro</name>
    <name type="synonym">Arum esculentum</name>
    <dbReference type="NCBI Taxonomy" id="4460"/>
    <lineage>
        <taxon>Eukaryota</taxon>
        <taxon>Viridiplantae</taxon>
        <taxon>Streptophyta</taxon>
        <taxon>Embryophyta</taxon>
        <taxon>Tracheophyta</taxon>
        <taxon>Spermatophyta</taxon>
        <taxon>Magnoliopsida</taxon>
        <taxon>Liliopsida</taxon>
        <taxon>Araceae</taxon>
        <taxon>Aroideae</taxon>
        <taxon>Colocasieae</taxon>
        <taxon>Colocasia</taxon>
    </lineage>
</organism>
<evidence type="ECO:0000256" key="1">
    <source>
        <dbReference type="SAM" id="MobiDB-lite"/>
    </source>
</evidence>
<proteinExistence type="predicted"/>
<evidence type="ECO:0000313" key="3">
    <source>
        <dbReference type="Proteomes" id="UP000652761"/>
    </source>
</evidence>
<reference evidence="2" key="1">
    <citation type="submission" date="2017-07" db="EMBL/GenBank/DDBJ databases">
        <title>Taro Niue Genome Assembly and Annotation.</title>
        <authorList>
            <person name="Atibalentja N."/>
            <person name="Keating K."/>
            <person name="Fields C.J."/>
        </authorList>
    </citation>
    <scope>NUCLEOTIDE SEQUENCE</scope>
    <source>
        <strain evidence="2">Niue_2</strain>
        <tissue evidence="2">Leaf</tissue>
    </source>
</reference>
<accession>A0A843VCS9</accession>
<protein>
    <submittedName>
        <fullName evidence="2">Uncharacterized protein</fullName>
    </submittedName>
</protein>
<evidence type="ECO:0000313" key="2">
    <source>
        <dbReference type="EMBL" id="MQL89299.1"/>
    </source>
</evidence>
<name>A0A843VCS9_COLES</name>
<feature type="region of interest" description="Disordered" evidence="1">
    <location>
        <begin position="47"/>
        <end position="93"/>
    </location>
</feature>
<sequence length="93" mass="10611">RKHKAIKHTTHRIYPCSDLLSAGVLRPVPEQQLRISLPKGTVPLKDTYTPSRSWSSLHNPKRNYNTLDPTRTNARSEATTERESSTMRNTLSL</sequence>
<dbReference type="AlphaFoldDB" id="A0A843VCS9"/>
<comment type="caution">
    <text evidence="2">The sequence shown here is derived from an EMBL/GenBank/DDBJ whole genome shotgun (WGS) entry which is preliminary data.</text>
</comment>
<feature type="non-terminal residue" evidence="2">
    <location>
        <position position="1"/>
    </location>
</feature>
<dbReference type="Proteomes" id="UP000652761">
    <property type="component" value="Unassembled WGS sequence"/>
</dbReference>